<feature type="compositionally biased region" description="Basic and acidic residues" evidence="1">
    <location>
        <begin position="106"/>
        <end position="116"/>
    </location>
</feature>
<dbReference type="Proteomes" id="UP001472677">
    <property type="component" value="Unassembled WGS sequence"/>
</dbReference>
<feature type="region of interest" description="Disordered" evidence="1">
    <location>
        <begin position="81"/>
        <end position="118"/>
    </location>
</feature>
<sequence length="139" mass="15064">ASRPGPSVFLKLSGSVHSLEGGTDAVLNLENHALEARPDGSVILAVGFAEKGVGALGDDGFFLDGNGEERRELAGWGYEFGEGREVGEPEPGPGSGAEANLGFGGRGERREREERWRRRGRKREGSCWRWHCKLGMDLL</sequence>
<comment type="caution">
    <text evidence="2">The sequence shown here is derived from an EMBL/GenBank/DDBJ whole genome shotgun (WGS) entry which is preliminary data.</text>
</comment>
<reference evidence="2 3" key="1">
    <citation type="journal article" date="2024" name="G3 (Bethesda)">
        <title>Genome assembly of Hibiscus sabdariffa L. provides insights into metabolisms of medicinal natural products.</title>
        <authorList>
            <person name="Kim T."/>
        </authorList>
    </citation>
    <scope>NUCLEOTIDE SEQUENCE [LARGE SCALE GENOMIC DNA]</scope>
    <source>
        <strain evidence="2">TK-2024</strain>
        <tissue evidence="2">Old leaves</tissue>
    </source>
</reference>
<proteinExistence type="predicted"/>
<evidence type="ECO:0000256" key="1">
    <source>
        <dbReference type="SAM" id="MobiDB-lite"/>
    </source>
</evidence>
<feature type="non-terminal residue" evidence="2">
    <location>
        <position position="1"/>
    </location>
</feature>
<gene>
    <name evidence="2" type="ORF">V6N12_075827</name>
</gene>
<evidence type="ECO:0000313" key="3">
    <source>
        <dbReference type="Proteomes" id="UP001472677"/>
    </source>
</evidence>
<keyword evidence="3" id="KW-1185">Reference proteome</keyword>
<evidence type="ECO:0000313" key="2">
    <source>
        <dbReference type="EMBL" id="KAK8480310.1"/>
    </source>
</evidence>
<dbReference type="EMBL" id="JBBPBM010002075">
    <property type="protein sequence ID" value="KAK8480310.1"/>
    <property type="molecule type" value="Genomic_DNA"/>
</dbReference>
<name>A0ABR1ZIC1_9ROSI</name>
<accession>A0ABR1ZIC1</accession>
<protein>
    <submittedName>
        <fullName evidence="2">Uncharacterized protein</fullName>
    </submittedName>
</protein>
<organism evidence="2 3">
    <name type="scientific">Hibiscus sabdariffa</name>
    <name type="common">roselle</name>
    <dbReference type="NCBI Taxonomy" id="183260"/>
    <lineage>
        <taxon>Eukaryota</taxon>
        <taxon>Viridiplantae</taxon>
        <taxon>Streptophyta</taxon>
        <taxon>Embryophyta</taxon>
        <taxon>Tracheophyta</taxon>
        <taxon>Spermatophyta</taxon>
        <taxon>Magnoliopsida</taxon>
        <taxon>eudicotyledons</taxon>
        <taxon>Gunneridae</taxon>
        <taxon>Pentapetalae</taxon>
        <taxon>rosids</taxon>
        <taxon>malvids</taxon>
        <taxon>Malvales</taxon>
        <taxon>Malvaceae</taxon>
        <taxon>Malvoideae</taxon>
        <taxon>Hibiscus</taxon>
    </lineage>
</organism>